<sequence length="341" mass="35546">MTTRLWSLGLVLLLAGCAGGGGQAPSTPAEGGSQAAASPSSSGGRYAMSGDAYPVAPPDVSRVPDAVPRLEPLSRGGNRSTYEVWGKTYSVLPDARGYARQGTASWYGEKFHGYATSNGEIYDMYKMTAAHRSLPLPSFVRVTSLENGRSVIVRVNDRGPFHNDREIDLSYAAAARLDILDRGTGRVKVEAIDVEQWLAENGGAEGRARNGAAPVAPPARQAAGQVAAAPASPAAASPADGRPADGRPADGRPADGSPADGRPAERRPIYLQIAALGSAESARALQSRLEAELSRPVRVAASAGTHRVQVGPLASADQVEPLRGELRRAGFEQSFIVNGAD</sequence>
<keyword evidence="4" id="KW-0472">Membrane</keyword>
<name>A0ABU1GJW1_9GAMM</name>
<dbReference type="CDD" id="cd22268">
    <property type="entry name" value="DPBB_RlpA-like"/>
    <property type="match status" value="1"/>
</dbReference>
<evidence type="ECO:0000256" key="5">
    <source>
        <dbReference type="RuleBase" id="RU003495"/>
    </source>
</evidence>
<dbReference type="PANTHER" id="PTHR34183">
    <property type="entry name" value="ENDOLYTIC PEPTIDOGLYCAN TRANSGLYCOSYLASE RLPA"/>
    <property type="match status" value="1"/>
</dbReference>
<evidence type="ECO:0000259" key="8">
    <source>
        <dbReference type="PROSITE" id="PS51724"/>
    </source>
</evidence>
<dbReference type="SUPFAM" id="SSF110997">
    <property type="entry name" value="Sporulation related repeat"/>
    <property type="match status" value="1"/>
</dbReference>
<feature type="region of interest" description="Disordered" evidence="6">
    <location>
        <begin position="205"/>
        <end position="265"/>
    </location>
</feature>
<protein>
    <recommendedName>
        <fullName evidence="4">Endolytic peptidoglycan transglycosylase RlpA</fullName>
        <ecNumber evidence="4">4.2.2.-</ecNumber>
    </recommendedName>
</protein>
<keyword evidence="1 7" id="KW-0732">Signal</keyword>
<comment type="similarity">
    <text evidence="4 5">Belongs to the RlpA family.</text>
</comment>
<dbReference type="InterPro" id="IPR036680">
    <property type="entry name" value="SPOR-like_sf"/>
</dbReference>
<evidence type="ECO:0000313" key="10">
    <source>
        <dbReference type="Proteomes" id="UP001252270"/>
    </source>
</evidence>
<feature type="region of interest" description="Disordered" evidence="6">
    <location>
        <begin position="22"/>
        <end position="49"/>
    </location>
</feature>
<dbReference type="Pfam" id="PF05036">
    <property type="entry name" value="SPOR"/>
    <property type="match status" value="1"/>
</dbReference>
<dbReference type="Proteomes" id="UP001252270">
    <property type="component" value="Unassembled WGS sequence"/>
</dbReference>
<dbReference type="Gene3D" id="3.30.70.1070">
    <property type="entry name" value="Sporulation related repeat"/>
    <property type="match status" value="1"/>
</dbReference>
<keyword evidence="10" id="KW-1185">Reference proteome</keyword>
<comment type="function">
    <text evidence="4">Lytic transglycosylase with a strong preference for naked glycan strands that lack stem peptides.</text>
</comment>
<evidence type="ECO:0000256" key="3">
    <source>
        <dbReference type="ARBA" id="ARBA00023316"/>
    </source>
</evidence>
<feature type="signal peptide" evidence="7">
    <location>
        <begin position="1"/>
        <end position="20"/>
    </location>
</feature>
<feature type="compositionally biased region" description="Low complexity" evidence="6">
    <location>
        <begin position="209"/>
        <end position="241"/>
    </location>
</feature>
<dbReference type="InterPro" id="IPR036908">
    <property type="entry name" value="RlpA-like_sf"/>
</dbReference>
<reference evidence="9 10" key="1">
    <citation type="submission" date="2023-04" db="EMBL/GenBank/DDBJ databases">
        <title>A long-awaited taxogenomic arrangement of the family Halomonadaceae.</title>
        <authorList>
            <person name="De La Haba R."/>
            <person name="Chuvochina M."/>
            <person name="Wittouck S."/>
            <person name="Arahal D.R."/>
            <person name="Sanchez-Porro C."/>
            <person name="Hugenholtz P."/>
            <person name="Ventosa A."/>
        </authorList>
    </citation>
    <scope>NUCLEOTIDE SEQUENCE [LARGE SCALE GENOMIC DNA]</scope>
    <source>
        <strain evidence="9 10">DSM 17332</strain>
    </source>
</reference>
<organism evidence="9 10">
    <name type="scientific">Halomonas mongoliensis</name>
    <dbReference type="NCBI Taxonomy" id="321265"/>
    <lineage>
        <taxon>Bacteria</taxon>
        <taxon>Pseudomonadati</taxon>
        <taxon>Pseudomonadota</taxon>
        <taxon>Gammaproteobacteria</taxon>
        <taxon>Oceanospirillales</taxon>
        <taxon>Halomonadaceae</taxon>
        <taxon>Halomonas</taxon>
    </lineage>
</organism>
<dbReference type="PANTHER" id="PTHR34183:SF1">
    <property type="entry name" value="ENDOLYTIC PEPTIDOGLYCAN TRANSGLYCOSYLASE RLPA"/>
    <property type="match status" value="1"/>
</dbReference>
<gene>
    <name evidence="4" type="primary">rlpA</name>
    <name evidence="9" type="ORF">QC820_03545</name>
</gene>
<dbReference type="HAMAP" id="MF_02071">
    <property type="entry name" value="RlpA"/>
    <property type="match status" value="1"/>
</dbReference>
<feature type="compositionally biased region" description="Basic and acidic residues" evidence="6">
    <location>
        <begin position="242"/>
        <end position="253"/>
    </location>
</feature>
<dbReference type="RefSeq" id="WP_309635789.1">
    <property type="nucleotide sequence ID" value="NZ_JARWAL010000002.1"/>
</dbReference>
<dbReference type="PROSITE" id="PS51724">
    <property type="entry name" value="SPOR"/>
    <property type="match status" value="1"/>
</dbReference>
<feature type="chain" id="PRO_5046510372" description="Endolytic peptidoglycan transglycosylase RlpA" evidence="7">
    <location>
        <begin position="21"/>
        <end position="341"/>
    </location>
</feature>
<evidence type="ECO:0000313" key="9">
    <source>
        <dbReference type="EMBL" id="MDR5891876.1"/>
    </source>
</evidence>
<dbReference type="Gene3D" id="2.40.40.10">
    <property type="entry name" value="RlpA-like domain"/>
    <property type="match status" value="1"/>
</dbReference>
<feature type="domain" description="SPOR" evidence="8">
    <location>
        <begin position="263"/>
        <end position="339"/>
    </location>
</feature>
<evidence type="ECO:0000256" key="7">
    <source>
        <dbReference type="SAM" id="SignalP"/>
    </source>
</evidence>
<dbReference type="EC" id="4.2.2.-" evidence="4"/>
<dbReference type="InterPro" id="IPR009009">
    <property type="entry name" value="RlpA-like_DPBB"/>
</dbReference>
<dbReference type="InterPro" id="IPR012997">
    <property type="entry name" value="RplA"/>
</dbReference>
<evidence type="ECO:0000256" key="4">
    <source>
        <dbReference type="HAMAP-Rule" id="MF_02071"/>
    </source>
</evidence>
<comment type="caution">
    <text evidence="9">The sequence shown here is derived from an EMBL/GenBank/DDBJ whole genome shotgun (WGS) entry which is preliminary data.</text>
</comment>
<proteinExistence type="inferred from homology"/>
<dbReference type="InterPro" id="IPR007730">
    <property type="entry name" value="SPOR-like_dom"/>
</dbReference>
<keyword evidence="4" id="KW-0564">Palmitate</keyword>
<dbReference type="SUPFAM" id="SSF50685">
    <property type="entry name" value="Barwin-like endoglucanases"/>
    <property type="match status" value="1"/>
</dbReference>
<feature type="compositionally biased region" description="Low complexity" evidence="6">
    <location>
        <begin position="29"/>
        <end position="44"/>
    </location>
</feature>
<dbReference type="Pfam" id="PF03330">
    <property type="entry name" value="DPBB_1"/>
    <property type="match status" value="1"/>
</dbReference>
<keyword evidence="4" id="KW-0449">Lipoprotein</keyword>
<dbReference type="NCBIfam" id="TIGR00413">
    <property type="entry name" value="rlpA"/>
    <property type="match status" value="1"/>
</dbReference>
<accession>A0ABU1GJW1</accession>
<dbReference type="EMBL" id="JARWAL010000002">
    <property type="protein sequence ID" value="MDR5891876.1"/>
    <property type="molecule type" value="Genomic_DNA"/>
</dbReference>
<comment type="subcellular location">
    <subcellularLocation>
        <location evidence="4">Cell membrane</location>
        <topology evidence="4">Lipid-anchor</topology>
    </subcellularLocation>
</comment>
<evidence type="ECO:0000256" key="6">
    <source>
        <dbReference type="SAM" id="MobiDB-lite"/>
    </source>
</evidence>
<keyword evidence="4" id="KW-1003">Cell membrane</keyword>
<keyword evidence="2 4" id="KW-0456">Lyase</keyword>
<dbReference type="InterPro" id="IPR034718">
    <property type="entry name" value="RlpA"/>
</dbReference>
<dbReference type="PROSITE" id="PS51257">
    <property type="entry name" value="PROKAR_LIPOPROTEIN"/>
    <property type="match status" value="1"/>
</dbReference>
<evidence type="ECO:0000256" key="2">
    <source>
        <dbReference type="ARBA" id="ARBA00023239"/>
    </source>
</evidence>
<keyword evidence="3 4" id="KW-0961">Cell wall biogenesis/degradation</keyword>
<evidence type="ECO:0000256" key="1">
    <source>
        <dbReference type="ARBA" id="ARBA00022729"/>
    </source>
</evidence>